<dbReference type="PATRIC" id="fig|362837.3.peg.603"/>
<evidence type="ECO:0000256" key="2">
    <source>
        <dbReference type="ARBA" id="ARBA00023235"/>
    </source>
</evidence>
<dbReference type="AlphaFoldDB" id="A0A0M4JST3"/>
<dbReference type="GO" id="GO:0005975">
    <property type="term" value="P:carbohydrate metabolic process"/>
    <property type="evidence" value="ECO:0007669"/>
    <property type="project" value="InterPro"/>
</dbReference>
<protein>
    <submittedName>
        <fullName evidence="5">Ribose-5-phosphate isomerase B</fullName>
    </submittedName>
</protein>
<dbReference type="NCBIfam" id="TIGR01120">
    <property type="entry name" value="rpiB"/>
    <property type="match status" value="1"/>
</dbReference>
<dbReference type="NCBIfam" id="NF004051">
    <property type="entry name" value="PRK05571.1"/>
    <property type="match status" value="1"/>
</dbReference>
<evidence type="ECO:0000256" key="4">
    <source>
        <dbReference type="PIRSR" id="PIRSR005384-2"/>
    </source>
</evidence>
<dbReference type="PANTHER" id="PTHR43732">
    <property type="entry name" value="RIBOSE 5-PHOSPHATE ISOMERASE-RELATED"/>
    <property type="match status" value="1"/>
</dbReference>
<organism evidence="5 6">
    <name type="scientific">Spiroplasma cantharicola</name>
    <dbReference type="NCBI Taxonomy" id="362837"/>
    <lineage>
        <taxon>Bacteria</taxon>
        <taxon>Bacillati</taxon>
        <taxon>Mycoplasmatota</taxon>
        <taxon>Mollicutes</taxon>
        <taxon>Entomoplasmatales</taxon>
        <taxon>Spiroplasmataceae</taxon>
        <taxon>Spiroplasma</taxon>
    </lineage>
</organism>
<accession>A0A0M4JST3</accession>
<dbReference type="InterPro" id="IPR036569">
    <property type="entry name" value="RpiB_LacA_LacB_sf"/>
</dbReference>
<dbReference type="OrthoDB" id="1778624at2"/>
<feature type="binding site" evidence="4">
    <location>
        <position position="136"/>
    </location>
    <ligand>
        <name>D-ribulose 5-phosphate</name>
        <dbReference type="ChEBI" id="CHEBI:58121"/>
    </ligand>
</feature>
<keyword evidence="2 5" id="KW-0413">Isomerase</keyword>
<evidence type="ECO:0000313" key="6">
    <source>
        <dbReference type="Proteomes" id="UP000063919"/>
    </source>
</evidence>
<dbReference type="NCBIfam" id="TIGR00689">
    <property type="entry name" value="rpiB_lacA_lacB"/>
    <property type="match status" value="1"/>
</dbReference>
<dbReference type="EMBL" id="CP012622">
    <property type="protein sequence ID" value="ALD66496.1"/>
    <property type="molecule type" value="Genomic_DNA"/>
</dbReference>
<dbReference type="GO" id="GO:0016861">
    <property type="term" value="F:intramolecular oxidoreductase activity, interconverting aldoses and ketoses"/>
    <property type="evidence" value="ECO:0007669"/>
    <property type="project" value="UniProtKB-ARBA"/>
</dbReference>
<feature type="active site" description="Proton acceptor" evidence="3">
    <location>
        <position position="65"/>
    </location>
</feature>
<gene>
    <name evidence="5" type="primary">rpiB</name>
    <name evidence="5" type="ORF">SCANT_v1c05900</name>
</gene>
<keyword evidence="6" id="KW-1185">Reference proteome</keyword>
<feature type="binding site" evidence="4">
    <location>
        <position position="99"/>
    </location>
    <ligand>
        <name>D-ribulose 5-phosphate</name>
        <dbReference type="ChEBI" id="CHEBI:58121"/>
    </ligand>
</feature>
<feature type="binding site" evidence="4">
    <location>
        <position position="109"/>
    </location>
    <ligand>
        <name>D-ribulose 5-phosphate</name>
        <dbReference type="ChEBI" id="CHEBI:58121"/>
    </ligand>
</feature>
<dbReference type="PIRSF" id="PIRSF005384">
    <property type="entry name" value="RpiB_LacA_B"/>
    <property type="match status" value="1"/>
</dbReference>
<dbReference type="PANTHER" id="PTHR43732:SF1">
    <property type="entry name" value="RIBOSE 5-PHOSPHATE ISOMERASE"/>
    <property type="match status" value="1"/>
</dbReference>
<dbReference type="RefSeq" id="WP_053946254.1">
    <property type="nucleotide sequence ID" value="NZ_CP012622.1"/>
</dbReference>
<dbReference type="STRING" id="362837.SCANT_v1c05900"/>
<comment type="similarity">
    <text evidence="1">Belongs to the LacAB/RpiB family.</text>
</comment>
<dbReference type="KEGG" id="scj:SCANT_v1c05900"/>
<dbReference type="Pfam" id="PF02502">
    <property type="entry name" value="LacAB_rpiB"/>
    <property type="match status" value="1"/>
</dbReference>
<dbReference type="InterPro" id="IPR051812">
    <property type="entry name" value="SPI_LacAB/RpiB"/>
</dbReference>
<evidence type="ECO:0000256" key="1">
    <source>
        <dbReference type="ARBA" id="ARBA00008754"/>
    </source>
</evidence>
<evidence type="ECO:0000313" key="5">
    <source>
        <dbReference type="EMBL" id="ALD66496.1"/>
    </source>
</evidence>
<dbReference type="Gene3D" id="3.40.1400.10">
    <property type="entry name" value="Sugar-phosphate isomerase, RpiB/LacA/LacB"/>
    <property type="match status" value="1"/>
</dbReference>
<name>A0A0M4JST3_9MOLU</name>
<dbReference type="InterPro" id="IPR003500">
    <property type="entry name" value="RpiB_LacA_LacB"/>
</dbReference>
<proteinExistence type="inferred from homology"/>
<feature type="binding site" evidence="4">
    <location>
        <begin position="8"/>
        <end position="9"/>
    </location>
    <ligand>
        <name>D-ribulose 5-phosphate</name>
        <dbReference type="ChEBI" id="CHEBI:58121"/>
    </ligand>
</feature>
<feature type="active site" description="Proton donor" evidence="3">
    <location>
        <position position="98"/>
    </location>
</feature>
<dbReference type="InterPro" id="IPR004785">
    <property type="entry name" value="RpiB"/>
</dbReference>
<reference evidence="5 6" key="1">
    <citation type="journal article" date="2015" name="Genome Announc.">
        <title>Complete Genome Sequence of Spiroplasma cantharicola CC-1T (DSM 21588), a Bacterium Isolated from Soldier Beetle (Cantharis carolinus).</title>
        <authorList>
            <person name="Lo W.S."/>
            <person name="Liu P.Y."/>
            <person name="Kuo C.H."/>
        </authorList>
    </citation>
    <scope>NUCLEOTIDE SEQUENCE [LARGE SCALE GENOMIC DNA]</scope>
    <source>
        <strain evidence="5 6">CC-1</strain>
    </source>
</reference>
<sequence length="140" mass="15535">MKIAIGSDHVGLVLKEPIKKWFYELGYEIIDVGTNKLERTDYPLFGKEVAKLVANKEVDLGVIFCGTGVGISLAANKIKGIRAVVCSEPYSAKLSKEHNNTNILSLGSRVIGLELAKMIINEWINANFEGGRHQKRIDMY</sequence>
<evidence type="ECO:0000256" key="3">
    <source>
        <dbReference type="PIRSR" id="PIRSR005384-1"/>
    </source>
</evidence>
<dbReference type="Proteomes" id="UP000063919">
    <property type="component" value="Chromosome"/>
</dbReference>
<dbReference type="SUPFAM" id="SSF89623">
    <property type="entry name" value="Ribose/Galactose isomerase RpiB/AlsB"/>
    <property type="match status" value="1"/>
</dbReference>
<feature type="binding site" evidence="4">
    <location>
        <begin position="66"/>
        <end position="70"/>
    </location>
    <ligand>
        <name>D-ribulose 5-phosphate</name>
        <dbReference type="ChEBI" id="CHEBI:58121"/>
    </ligand>
</feature>
<feature type="binding site" evidence="4">
    <location>
        <position position="132"/>
    </location>
    <ligand>
        <name>D-ribulose 5-phosphate</name>
        <dbReference type="ChEBI" id="CHEBI:58121"/>
    </ligand>
</feature>